<dbReference type="GO" id="GO:0016787">
    <property type="term" value="F:hydrolase activity"/>
    <property type="evidence" value="ECO:0007669"/>
    <property type="project" value="UniProtKB-KW"/>
</dbReference>
<feature type="domain" description="Serine hydrolase" evidence="3">
    <location>
        <begin position="8"/>
        <end position="72"/>
    </location>
</feature>
<proteinExistence type="inferred from homology"/>
<dbReference type="PANTHER" id="PTHR48070">
    <property type="entry name" value="ESTERASE OVCA2"/>
    <property type="match status" value="1"/>
</dbReference>
<dbReference type="OrthoDB" id="2094269at2759"/>
<keyword evidence="2" id="KW-0378">Hydrolase</keyword>
<evidence type="ECO:0000256" key="1">
    <source>
        <dbReference type="ARBA" id="ARBA00005863"/>
    </source>
</evidence>
<evidence type="ECO:0000313" key="4">
    <source>
        <dbReference type="EMBL" id="POR36343.1"/>
    </source>
</evidence>
<organism evidence="4 5">
    <name type="scientific">Tolypocladium paradoxum</name>
    <dbReference type="NCBI Taxonomy" id="94208"/>
    <lineage>
        <taxon>Eukaryota</taxon>
        <taxon>Fungi</taxon>
        <taxon>Dikarya</taxon>
        <taxon>Ascomycota</taxon>
        <taxon>Pezizomycotina</taxon>
        <taxon>Sordariomycetes</taxon>
        <taxon>Hypocreomycetidae</taxon>
        <taxon>Hypocreales</taxon>
        <taxon>Ophiocordycipitaceae</taxon>
        <taxon>Tolypocladium</taxon>
    </lineage>
</organism>
<evidence type="ECO:0000313" key="5">
    <source>
        <dbReference type="Proteomes" id="UP000237481"/>
    </source>
</evidence>
<gene>
    <name evidence="4" type="ORF">TPAR_03454</name>
</gene>
<name>A0A2S4L1M2_9HYPO</name>
<accession>A0A2S4L1M2</accession>
<dbReference type="InterPro" id="IPR005645">
    <property type="entry name" value="FSH-like_dom"/>
</dbReference>
<dbReference type="STRING" id="94208.A0A2S4L1M2"/>
<dbReference type="Pfam" id="PF03959">
    <property type="entry name" value="FSH1"/>
    <property type="match status" value="1"/>
</dbReference>
<feature type="non-terminal residue" evidence="4">
    <location>
        <position position="82"/>
    </location>
</feature>
<dbReference type="EMBL" id="PKSG01000332">
    <property type="protein sequence ID" value="POR36343.1"/>
    <property type="molecule type" value="Genomic_DNA"/>
</dbReference>
<protein>
    <submittedName>
        <fullName evidence="4">Esterase LovG</fullName>
    </submittedName>
</protein>
<dbReference type="GO" id="GO:0044550">
    <property type="term" value="P:secondary metabolite biosynthetic process"/>
    <property type="evidence" value="ECO:0007669"/>
    <property type="project" value="TreeGrafter"/>
</dbReference>
<evidence type="ECO:0000256" key="2">
    <source>
        <dbReference type="ARBA" id="ARBA00022801"/>
    </source>
</evidence>
<dbReference type="SUPFAM" id="SSF53474">
    <property type="entry name" value="alpha/beta-Hydrolases"/>
    <property type="match status" value="1"/>
</dbReference>
<dbReference type="Gene3D" id="3.40.50.1820">
    <property type="entry name" value="alpha/beta hydrolase"/>
    <property type="match status" value="1"/>
</dbReference>
<keyword evidence="5" id="KW-1185">Reference proteome</keyword>
<comment type="similarity">
    <text evidence="1">Belongs to the LovG family.</text>
</comment>
<dbReference type="Proteomes" id="UP000237481">
    <property type="component" value="Unassembled WGS sequence"/>
</dbReference>
<dbReference type="GO" id="GO:0005737">
    <property type="term" value="C:cytoplasm"/>
    <property type="evidence" value="ECO:0007669"/>
    <property type="project" value="TreeGrafter"/>
</dbReference>
<reference evidence="4 5" key="1">
    <citation type="submission" date="2018-01" db="EMBL/GenBank/DDBJ databases">
        <title>Harnessing the power of phylogenomics to disentangle the directionality and signatures of interkingdom host jumping in the parasitic fungal genus Tolypocladium.</title>
        <authorList>
            <person name="Quandt C.A."/>
            <person name="Patterson W."/>
            <person name="Spatafora J.W."/>
        </authorList>
    </citation>
    <scope>NUCLEOTIDE SEQUENCE [LARGE SCALE GENOMIC DNA]</scope>
    <source>
        <strain evidence="4 5">NRBC 100945</strain>
    </source>
</reference>
<dbReference type="InterPro" id="IPR029058">
    <property type="entry name" value="AB_hydrolase_fold"/>
</dbReference>
<dbReference type="InterPro" id="IPR050593">
    <property type="entry name" value="LovG"/>
</dbReference>
<dbReference type="GO" id="GO:0005634">
    <property type="term" value="C:nucleus"/>
    <property type="evidence" value="ECO:0007669"/>
    <property type="project" value="TreeGrafter"/>
</dbReference>
<dbReference type="PANTHER" id="PTHR48070:SF3">
    <property type="entry name" value="ESTERASE DBAE-RELATED"/>
    <property type="match status" value="1"/>
</dbReference>
<sequence>MARNTTDSTPRVLCLHGGGVNAQVFRLQCRALVARLAPALRLVFADAPFASRPHEDIVGVYGDCAPFYRWLRWQPGHPELDA</sequence>
<dbReference type="AlphaFoldDB" id="A0A2S4L1M2"/>
<comment type="caution">
    <text evidence="4">The sequence shown here is derived from an EMBL/GenBank/DDBJ whole genome shotgun (WGS) entry which is preliminary data.</text>
</comment>
<evidence type="ECO:0000259" key="3">
    <source>
        <dbReference type="Pfam" id="PF03959"/>
    </source>
</evidence>